<dbReference type="SUPFAM" id="SSF46955">
    <property type="entry name" value="Putative DNA-binding domain"/>
    <property type="match status" value="1"/>
</dbReference>
<comment type="caution">
    <text evidence="2">The sequence shown here is derived from an EMBL/GenBank/DDBJ whole genome shotgun (WGS) entry which is preliminary data.</text>
</comment>
<dbReference type="NCBIfam" id="TIGR01764">
    <property type="entry name" value="excise"/>
    <property type="match status" value="1"/>
</dbReference>
<dbReference type="InterPro" id="IPR041657">
    <property type="entry name" value="HTH_17"/>
</dbReference>
<accession>A0A2H0YT24</accession>
<organism evidence="2 3">
    <name type="scientific">Candidatus Kerfeldbacteria bacterium CG08_land_8_20_14_0_20_42_7</name>
    <dbReference type="NCBI Taxonomy" id="2014245"/>
    <lineage>
        <taxon>Bacteria</taxon>
        <taxon>Candidatus Kerfeldiibacteriota</taxon>
    </lineage>
</organism>
<dbReference type="Proteomes" id="UP000228711">
    <property type="component" value="Unassembled WGS sequence"/>
</dbReference>
<evidence type="ECO:0000313" key="2">
    <source>
        <dbReference type="EMBL" id="PIS41419.1"/>
    </source>
</evidence>
<feature type="domain" description="Helix-turn-helix" evidence="1">
    <location>
        <begin position="4"/>
        <end position="51"/>
    </location>
</feature>
<dbReference type="Pfam" id="PF12728">
    <property type="entry name" value="HTH_17"/>
    <property type="match status" value="1"/>
</dbReference>
<sequence>MEKLMTIGEVASYLRVSERTLFRYIKSKKLKAYHIGQWRISESQLKNFLKKTTYV</sequence>
<protein>
    <recommendedName>
        <fullName evidence="1">Helix-turn-helix domain-containing protein</fullName>
    </recommendedName>
</protein>
<dbReference type="InterPro" id="IPR010093">
    <property type="entry name" value="SinI_DNA-bd"/>
</dbReference>
<proteinExistence type="predicted"/>
<reference evidence="3" key="1">
    <citation type="submission" date="2017-09" db="EMBL/GenBank/DDBJ databases">
        <title>Depth-based differentiation of microbial function through sediment-hosted aquifers and enrichment of novel symbionts in the deep terrestrial subsurface.</title>
        <authorList>
            <person name="Probst A.J."/>
            <person name="Ladd B."/>
            <person name="Jarett J.K."/>
            <person name="Geller-Mcgrath D.E."/>
            <person name="Sieber C.M.K."/>
            <person name="Emerson J.B."/>
            <person name="Anantharaman K."/>
            <person name="Thomas B.C."/>
            <person name="Malmstrom R."/>
            <person name="Stieglmeier M."/>
            <person name="Klingl A."/>
            <person name="Woyke T."/>
            <person name="Ryan C.M."/>
            <person name="Banfield J.F."/>
        </authorList>
    </citation>
    <scope>NUCLEOTIDE SEQUENCE [LARGE SCALE GENOMIC DNA]</scope>
</reference>
<name>A0A2H0YT24_9BACT</name>
<evidence type="ECO:0000259" key="1">
    <source>
        <dbReference type="Pfam" id="PF12728"/>
    </source>
</evidence>
<dbReference type="InterPro" id="IPR009061">
    <property type="entry name" value="DNA-bd_dom_put_sf"/>
</dbReference>
<gene>
    <name evidence="2" type="ORF">COT25_03185</name>
</gene>
<evidence type="ECO:0000313" key="3">
    <source>
        <dbReference type="Proteomes" id="UP000228711"/>
    </source>
</evidence>
<dbReference type="GO" id="GO:0003677">
    <property type="term" value="F:DNA binding"/>
    <property type="evidence" value="ECO:0007669"/>
    <property type="project" value="InterPro"/>
</dbReference>
<dbReference type="AlphaFoldDB" id="A0A2H0YT24"/>
<dbReference type="EMBL" id="PEXV01000108">
    <property type="protein sequence ID" value="PIS41419.1"/>
    <property type="molecule type" value="Genomic_DNA"/>
</dbReference>